<gene>
    <name evidence="2" type="primary">tsaB</name>
    <name evidence="2" type="ORF">ACFPYJ_00175</name>
</gene>
<dbReference type="RefSeq" id="WP_379186006.1">
    <property type="nucleotide sequence ID" value="NZ_JBHSOW010000002.1"/>
</dbReference>
<keyword evidence="2" id="KW-0012">Acyltransferase</keyword>
<dbReference type="Pfam" id="PF00814">
    <property type="entry name" value="TsaD"/>
    <property type="match status" value="1"/>
</dbReference>
<dbReference type="EC" id="2.3.1.234" evidence="2"/>
<dbReference type="CDD" id="cd24032">
    <property type="entry name" value="ASKHA_NBD_TsaB"/>
    <property type="match status" value="1"/>
</dbReference>
<dbReference type="PANTHER" id="PTHR11735:SF11">
    <property type="entry name" value="TRNA THREONYLCARBAMOYLADENOSINE BIOSYNTHESIS PROTEIN TSAB"/>
    <property type="match status" value="1"/>
</dbReference>
<organism evidence="2 3">
    <name type="scientific">Paenibacillus solisilvae</name>
    <dbReference type="NCBI Taxonomy" id="2486751"/>
    <lineage>
        <taxon>Bacteria</taxon>
        <taxon>Bacillati</taxon>
        <taxon>Bacillota</taxon>
        <taxon>Bacilli</taxon>
        <taxon>Bacillales</taxon>
        <taxon>Paenibacillaceae</taxon>
        <taxon>Paenibacillus</taxon>
    </lineage>
</organism>
<dbReference type="PANTHER" id="PTHR11735">
    <property type="entry name" value="TRNA N6-ADENOSINE THREONYLCARBAMOYLTRANSFERASE"/>
    <property type="match status" value="1"/>
</dbReference>
<keyword evidence="2" id="KW-0808">Transferase</keyword>
<sequence length="314" mass="33426">MTEELSTKSRLAESNLLVLALDTSTASLAAALVHGAETIGEVQSLAERNHSVHTVSIVKSLLEDNGITAEQLDGISIGIGPGSYTGMRIAVSVGKTLAWAWNKPLVGVSSLESLAFGAWQKVADPAEAAAESDSDSANLRQSGSEPFKAGSKMEWFIPIMDARRGQVYTAGFAAASDGAWNRLAKDGIRLMYDWVDELASRIRQLEDSDLPEAIWIVGDLQLHEAEADRLTAVISSAQQASASTSVNVQKLSFIMEGGSVAALGMKRLAAGEKDDIHSFIPNYTQLTEAEVNLRAKALKGLEGKKEGASTHDSQ</sequence>
<dbReference type="InterPro" id="IPR043129">
    <property type="entry name" value="ATPase_NBD"/>
</dbReference>
<reference evidence="3" key="1">
    <citation type="journal article" date="2019" name="Int. J. Syst. Evol. Microbiol.">
        <title>The Global Catalogue of Microorganisms (GCM) 10K type strain sequencing project: providing services to taxonomists for standard genome sequencing and annotation.</title>
        <authorList>
            <consortium name="The Broad Institute Genomics Platform"/>
            <consortium name="The Broad Institute Genome Sequencing Center for Infectious Disease"/>
            <person name="Wu L."/>
            <person name="Ma J."/>
        </authorList>
    </citation>
    <scope>NUCLEOTIDE SEQUENCE [LARGE SCALE GENOMIC DNA]</scope>
    <source>
        <strain evidence="3">CGMCC 1.3240</strain>
    </source>
</reference>
<feature type="domain" description="Gcp-like" evidence="1">
    <location>
        <begin position="44"/>
        <end position="119"/>
    </location>
</feature>
<dbReference type="EMBL" id="JBHSOW010000002">
    <property type="protein sequence ID" value="MFC5647565.1"/>
    <property type="molecule type" value="Genomic_DNA"/>
</dbReference>
<dbReference type="SUPFAM" id="SSF53067">
    <property type="entry name" value="Actin-like ATPase domain"/>
    <property type="match status" value="1"/>
</dbReference>
<dbReference type="InterPro" id="IPR022496">
    <property type="entry name" value="T6A_TsaB"/>
</dbReference>
<keyword evidence="3" id="KW-1185">Reference proteome</keyword>
<name>A0ABW0VNU4_9BACL</name>
<dbReference type="GO" id="GO:0061711">
    <property type="term" value="F:tRNA N(6)-L-threonylcarbamoyladenine synthase activity"/>
    <property type="evidence" value="ECO:0007669"/>
    <property type="project" value="UniProtKB-EC"/>
</dbReference>
<proteinExistence type="predicted"/>
<dbReference type="Gene3D" id="3.30.420.40">
    <property type="match status" value="2"/>
</dbReference>
<dbReference type="InterPro" id="IPR000905">
    <property type="entry name" value="Gcp-like_dom"/>
</dbReference>
<evidence type="ECO:0000313" key="3">
    <source>
        <dbReference type="Proteomes" id="UP001596047"/>
    </source>
</evidence>
<dbReference type="NCBIfam" id="TIGR03725">
    <property type="entry name" value="T6A_YeaZ"/>
    <property type="match status" value="1"/>
</dbReference>
<accession>A0ABW0VNU4</accession>
<protein>
    <submittedName>
        <fullName evidence="2">tRNA (Adenosine(37)-N6)-threonylcarbamoyltransferase complex dimerization subunit type 1 TsaB</fullName>
        <ecNumber evidence="2">2.3.1.234</ecNumber>
    </submittedName>
</protein>
<dbReference type="Proteomes" id="UP001596047">
    <property type="component" value="Unassembled WGS sequence"/>
</dbReference>
<comment type="caution">
    <text evidence="2">The sequence shown here is derived from an EMBL/GenBank/DDBJ whole genome shotgun (WGS) entry which is preliminary data.</text>
</comment>
<evidence type="ECO:0000259" key="1">
    <source>
        <dbReference type="Pfam" id="PF00814"/>
    </source>
</evidence>
<evidence type="ECO:0000313" key="2">
    <source>
        <dbReference type="EMBL" id="MFC5647565.1"/>
    </source>
</evidence>